<keyword evidence="2" id="KW-1185">Reference proteome</keyword>
<evidence type="ECO:0000313" key="2">
    <source>
        <dbReference type="Proteomes" id="UP000516428"/>
    </source>
</evidence>
<dbReference type="RefSeq" id="WP_188337250.1">
    <property type="nucleotide sequence ID" value="NZ_CP061281.1"/>
</dbReference>
<dbReference type="Proteomes" id="UP000516428">
    <property type="component" value="Chromosome"/>
</dbReference>
<protein>
    <submittedName>
        <fullName evidence="1">Uncharacterized protein</fullName>
    </submittedName>
</protein>
<accession>A0A7H1B710</accession>
<evidence type="ECO:0000313" key="1">
    <source>
        <dbReference type="EMBL" id="QNS04515.1"/>
    </source>
</evidence>
<reference evidence="1 2" key="1">
    <citation type="submission" date="2020-09" db="EMBL/GenBank/DDBJ databases">
        <title>A novel species.</title>
        <authorList>
            <person name="Gao J."/>
        </authorList>
    </citation>
    <scope>NUCLEOTIDE SEQUENCE [LARGE SCALE GENOMIC DNA]</scope>
    <source>
        <strain evidence="1 2">CRXT-Y-14</strain>
    </source>
</reference>
<dbReference type="AlphaFoldDB" id="A0A7H1B710"/>
<sequence>MGYWGYYVVAGSDRPLRELAALAGVREELTLLEERVGGWQVWECPGGGDGEQARDVGSMNALAAETGSPALFAYVMDSSCAVVEAAAPHSGAWTACLGREAMTRYIGGDERSLEDYFLPPADAAERAVAWAAECGRDVAAQPLLDVLRAPAEPSAEELFFRFLDRLGVAAL</sequence>
<dbReference type="EMBL" id="CP061281">
    <property type="protein sequence ID" value="QNS04515.1"/>
    <property type="molecule type" value="Genomic_DNA"/>
</dbReference>
<gene>
    <name evidence="1" type="ORF">IAG42_13400</name>
</gene>
<proteinExistence type="predicted"/>
<organism evidence="1 2">
    <name type="scientific">Streptomyces xanthii</name>
    <dbReference type="NCBI Taxonomy" id="2768069"/>
    <lineage>
        <taxon>Bacteria</taxon>
        <taxon>Bacillati</taxon>
        <taxon>Actinomycetota</taxon>
        <taxon>Actinomycetes</taxon>
        <taxon>Kitasatosporales</taxon>
        <taxon>Streptomycetaceae</taxon>
        <taxon>Streptomyces</taxon>
    </lineage>
</organism>
<name>A0A7H1B710_9ACTN</name>
<dbReference type="KEGG" id="sxn:IAG42_13400"/>